<dbReference type="GO" id="GO:0043709">
    <property type="term" value="P:cell adhesion involved in single-species biofilm formation"/>
    <property type="evidence" value="ECO:0007669"/>
    <property type="project" value="TreeGrafter"/>
</dbReference>
<dbReference type="SUPFAM" id="SSF55073">
    <property type="entry name" value="Nucleotide cyclase"/>
    <property type="match status" value="1"/>
</dbReference>
<dbReference type="GO" id="GO:0005886">
    <property type="term" value="C:plasma membrane"/>
    <property type="evidence" value="ECO:0007669"/>
    <property type="project" value="TreeGrafter"/>
</dbReference>
<dbReference type="EMBL" id="CP036282">
    <property type="protein sequence ID" value="QDL56901.1"/>
    <property type="molecule type" value="Genomic_DNA"/>
</dbReference>
<proteinExistence type="predicted"/>
<protein>
    <recommendedName>
        <fullName evidence="1">diguanylate cyclase</fullName>
        <ecNumber evidence="1">2.7.7.65</ecNumber>
    </recommendedName>
</protein>
<dbReference type="InterPro" id="IPR043128">
    <property type="entry name" value="Rev_trsase/Diguanyl_cyclase"/>
</dbReference>
<gene>
    <name evidence="6" type="ORF">EXZ61_20430</name>
</gene>
<evidence type="ECO:0000256" key="3">
    <source>
        <dbReference type="PROSITE-ProRule" id="PRU00169"/>
    </source>
</evidence>
<dbReference type="SUPFAM" id="SSF52172">
    <property type="entry name" value="CheY-like"/>
    <property type="match status" value="1"/>
</dbReference>
<dbReference type="FunFam" id="3.30.70.270:FF:000001">
    <property type="entry name" value="Diguanylate cyclase domain protein"/>
    <property type="match status" value="1"/>
</dbReference>
<dbReference type="CDD" id="cd01949">
    <property type="entry name" value="GGDEF"/>
    <property type="match status" value="1"/>
</dbReference>
<reference evidence="7" key="1">
    <citation type="submission" date="2019-02" db="EMBL/GenBank/DDBJ databases">
        <title>Complete genome sequence of Rhodoferax sp. Gr-4.</title>
        <authorList>
            <person name="Jin L."/>
        </authorList>
    </citation>
    <scope>NUCLEOTIDE SEQUENCE [LARGE SCALE GENOMIC DNA]</scope>
    <source>
        <strain evidence="7">Gr-4</strain>
    </source>
</reference>
<dbReference type="SMART" id="SM00448">
    <property type="entry name" value="REC"/>
    <property type="match status" value="1"/>
</dbReference>
<dbReference type="PROSITE" id="PS50110">
    <property type="entry name" value="RESPONSE_REGULATORY"/>
    <property type="match status" value="1"/>
</dbReference>
<name>A0A515EW48_9BURK</name>
<dbReference type="PANTHER" id="PTHR45138">
    <property type="entry name" value="REGULATORY COMPONENTS OF SENSORY TRANSDUCTION SYSTEM"/>
    <property type="match status" value="1"/>
</dbReference>
<dbReference type="EC" id="2.7.7.65" evidence="1"/>
<dbReference type="NCBIfam" id="TIGR00254">
    <property type="entry name" value="GGDEF"/>
    <property type="match status" value="1"/>
</dbReference>
<dbReference type="Pfam" id="PF00072">
    <property type="entry name" value="Response_reg"/>
    <property type="match status" value="1"/>
</dbReference>
<dbReference type="InterPro" id="IPR029787">
    <property type="entry name" value="Nucleotide_cyclase"/>
</dbReference>
<evidence type="ECO:0000313" key="6">
    <source>
        <dbReference type="EMBL" id="QDL56901.1"/>
    </source>
</evidence>
<dbReference type="InterPro" id="IPR000160">
    <property type="entry name" value="GGDEF_dom"/>
</dbReference>
<evidence type="ECO:0000256" key="1">
    <source>
        <dbReference type="ARBA" id="ARBA00012528"/>
    </source>
</evidence>
<dbReference type="PROSITE" id="PS50887">
    <property type="entry name" value="GGDEF"/>
    <property type="match status" value="1"/>
</dbReference>
<evidence type="ECO:0000259" key="5">
    <source>
        <dbReference type="PROSITE" id="PS50887"/>
    </source>
</evidence>
<dbReference type="Gene3D" id="3.40.50.2300">
    <property type="match status" value="1"/>
</dbReference>
<dbReference type="Proteomes" id="UP000317365">
    <property type="component" value="Chromosome"/>
</dbReference>
<feature type="domain" description="Response regulatory" evidence="4">
    <location>
        <begin position="11"/>
        <end position="126"/>
    </location>
</feature>
<sequence length="319" mass="35025">MPISAPAIKPKILIVDDQPINVQALHQVFADGYQIFMATRGEQALSVCASKQPDLVLLDVEMPGMDGFEVCERLRADPLTRDIPVIFVTAHRDEASETRGLELGAVDFISKPFNPNIVRARVKTQLTLKAQADLLRSWAYLDGLTGICNRRHFDEQLKAEWERSLREKTPLSVLMLDVDFFKRYNDRYGHQEGDKCLRLVACCIQSSLKRPADMAARYGGEEFVCLLPNTDLEGAMQLAHAVGQSVMDLSIPHSDSLVAPVITISIGACAKPAELTSVVPHAAAQEPTPPSLEDLMRKADGHLYAAKVAGRNKALGGVL</sequence>
<dbReference type="InterPro" id="IPR001789">
    <property type="entry name" value="Sig_transdc_resp-reg_receiver"/>
</dbReference>
<dbReference type="Pfam" id="PF00990">
    <property type="entry name" value="GGDEF"/>
    <property type="match status" value="1"/>
</dbReference>
<dbReference type="GO" id="GO:0052621">
    <property type="term" value="F:diguanylate cyclase activity"/>
    <property type="evidence" value="ECO:0007669"/>
    <property type="project" value="UniProtKB-EC"/>
</dbReference>
<dbReference type="InterPro" id="IPR011006">
    <property type="entry name" value="CheY-like_superfamily"/>
</dbReference>
<reference evidence="7" key="2">
    <citation type="journal article" date="2020" name="Int. J. Syst. Evol. Microbiol.">
        <title>Genomic insights into a novel species Rhodoferax aquaticus sp. nov., isolated from freshwater.</title>
        <authorList>
            <person name="Li T."/>
            <person name="Zhuo Y."/>
            <person name="Jin C.Z."/>
            <person name="Wu X."/>
            <person name="Ko S.R."/>
            <person name="Jin F.J."/>
            <person name="Ahn C.Y."/>
            <person name="Oh H.M."/>
            <person name="Lee H.G."/>
            <person name="Jin L."/>
        </authorList>
    </citation>
    <scope>NUCLEOTIDE SEQUENCE [LARGE SCALE GENOMIC DNA]</scope>
    <source>
        <strain evidence="7">Gr-4</strain>
    </source>
</reference>
<dbReference type="InterPro" id="IPR050469">
    <property type="entry name" value="Diguanylate_Cyclase"/>
</dbReference>
<dbReference type="KEGG" id="rhg:EXZ61_20430"/>
<dbReference type="PANTHER" id="PTHR45138:SF9">
    <property type="entry name" value="DIGUANYLATE CYCLASE DGCM-RELATED"/>
    <property type="match status" value="1"/>
</dbReference>
<dbReference type="GO" id="GO:1902201">
    <property type="term" value="P:negative regulation of bacterial-type flagellum-dependent cell motility"/>
    <property type="evidence" value="ECO:0007669"/>
    <property type="project" value="TreeGrafter"/>
</dbReference>
<dbReference type="GO" id="GO:0000160">
    <property type="term" value="P:phosphorelay signal transduction system"/>
    <property type="evidence" value="ECO:0007669"/>
    <property type="project" value="InterPro"/>
</dbReference>
<accession>A0A515EW48</accession>
<comment type="catalytic activity">
    <reaction evidence="2">
        <text>2 GTP = 3',3'-c-di-GMP + 2 diphosphate</text>
        <dbReference type="Rhea" id="RHEA:24898"/>
        <dbReference type="ChEBI" id="CHEBI:33019"/>
        <dbReference type="ChEBI" id="CHEBI:37565"/>
        <dbReference type="ChEBI" id="CHEBI:58805"/>
        <dbReference type="EC" id="2.7.7.65"/>
    </reaction>
</comment>
<dbReference type="Gene3D" id="3.30.70.270">
    <property type="match status" value="1"/>
</dbReference>
<evidence type="ECO:0000256" key="2">
    <source>
        <dbReference type="ARBA" id="ARBA00034247"/>
    </source>
</evidence>
<keyword evidence="3" id="KW-0597">Phosphoprotein</keyword>
<dbReference type="SMART" id="SM00267">
    <property type="entry name" value="GGDEF"/>
    <property type="match status" value="1"/>
</dbReference>
<organism evidence="6 7">
    <name type="scientific">Rhodoferax aquaticus</name>
    <dbReference type="NCBI Taxonomy" id="2527691"/>
    <lineage>
        <taxon>Bacteria</taxon>
        <taxon>Pseudomonadati</taxon>
        <taxon>Pseudomonadota</taxon>
        <taxon>Betaproteobacteria</taxon>
        <taxon>Burkholderiales</taxon>
        <taxon>Comamonadaceae</taxon>
        <taxon>Rhodoferax</taxon>
    </lineage>
</organism>
<feature type="domain" description="GGDEF" evidence="5">
    <location>
        <begin position="169"/>
        <end position="319"/>
    </location>
</feature>
<evidence type="ECO:0000259" key="4">
    <source>
        <dbReference type="PROSITE" id="PS50110"/>
    </source>
</evidence>
<evidence type="ECO:0000313" key="7">
    <source>
        <dbReference type="Proteomes" id="UP000317365"/>
    </source>
</evidence>
<feature type="modified residue" description="4-aspartylphosphate" evidence="3">
    <location>
        <position position="59"/>
    </location>
</feature>
<keyword evidence="7" id="KW-1185">Reference proteome</keyword>
<dbReference type="CDD" id="cd19920">
    <property type="entry name" value="REC_PA4781-like"/>
    <property type="match status" value="1"/>
</dbReference>
<dbReference type="AlphaFoldDB" id="A0A515EW48"/>